<dbReference type="EMBL" id="JAUYVI010000006">
    <property type="protein sequence ID" value="MDQ7250058.1"/>
    <property type="molecule type" value="Genomic_DNA"/>
</dbReference>
<dbReference type="InterPro" id="IPR011227">
    <property type="entry name" value="UCP029730"/>
</dbReference>
<evidence type="ECO:0000313" key="2">
    <source>
        <dbReference type="Proteomes" id="UP001230156"/>
    </source>
</evidence>
<proteinExistence type="predicted"/>
<dbReference type="Proteomes" id="UP001230156">
    <property type="component" value="Unassembled WGS sequence"/>
</dbReference>
<dbReference type="PIRSF" id="PIRSF029730">
    <property type="entry name" value="UCP029730"/>
    <property type="match status" value="1"/>
</dbReference>
<dbReference type="SUPFAM" id="SSF53187">
    <property type="entry name" value="Zn-dependent exopeptidases"/>
    <property type="match status" value="1"/>
</dbReference>
<protein>
    <submittedName>
        <fullName evidence="1">N-formylglutamate amidohydrolase</fullName>
    </submittedName>
</protein>
<dbReference type="Pfam" id="PF05013">
    <property type="entry name" value="FGase"/>
    <property type="match status" value="1"/>
</dbReference>
<sequence length="254" mass="27238">MSQPATTVPAALPPFTAISGDYGRGLIVICDHASNAIPADLQGLGLSAADLQRHIAWDIGAARVSALLAARFKLPAILAGVSRLVIDCNRDPGDPASIPSEVDRTPIPGNAHLTVWDRAERMSRWFVPYHNAIEAMMTAALAAARDPVVLSVHSMAPELGGELRTWPVALSSHEDKRLATPMLVALRKRVGFLVGDNQPYALDPAEDYTVPVHAMRRGLRHLQVEFRQDLIASDPGAAKWAALFGDALAEVLGL</sequence>
<keyword evidence="2" id="KW-1185">Reference proteome</keyword>
<dbReference type="RefSeq" id="WP_379958818.1">
    <property type="nucleotide sequence ID" value="NZ_JAUYVI010000006.1"/>
</dbReference>
<dbReference type="Gene3D" id="3.40.630.40">
    <property type="entry name" value="Zn-dependent exopeptidases"/>
    <property type="match status" value="1"/>
</dbReference>
<gene>
    <name evidence="1" type="ORF">Q8A70_20380</name>
</gene>
<organism evidence="1 2">
    <name type="scientific">Dongia sedimenti</name>
    <dbReference type="NCBI Taxonomy" id="3064282"/>
    <lineage>
        <taxon>Bacteria</taxon>
        <taxon>Pseudomonadati</taxon>
        <taxon>Pseudomonadota</taxon>
        <taxon>Alphaproteobacteria</taxon>
        <taxon>Rhodospirillales</taxon>
        <taxon>Dongiaceae</taxon>
        <taxon>Dongia</taxon>
    </lineage>
</organism>
<name>A0ABU0YT93_9PROT</name>
<dbReference type="InterPro" id="IPR007709">
    <property type="entry name" value="N-FG_amidohydro"/>
</dbReference>
<comment type="caution">
    <text evidence="1">The sequence shown here is derived from an EMBL/GenBank/DDBJ whole genome shotgun (WGS) entry which is preliminary data.</text>
</comment>
<accession>A0ABU0YT93</accession>
<reference evidence="2" key="1">
    <citation type="submission" date="2023-08" db="EMBL/GenBank/DDBJ databases">
        <title>Rhodospirillaceae gen. nov., a novel taxon isolated from the Yangtze River Yuezi River estuary sludge.</title>
        <authorList>
            <person name="Ruan L."/>
        </authorList>
    </citation>
    <scope>NUCLEOTIDE SEQUENCE [LARGE SCALE GENOMIC DNA]</scope>
    <source>
        <strain evidence="2">R-7</strain>
    </source>
</reference>
<evidence type="ECO:0000313" key="1">
    <source>
        <dbReference type="EMBL" id="MDQ7250058.1"/>
    </source>
</evidence>